<feature type="signal peptide" evidence="2">
    <location>
        <begin position="1"/>
        <end position="29"/>
    </location>
</feature>
<dbReference type="Proteomes" id="UP000009374">
    <property type="component" value="Unassembled WGS sequence"/>
</dbReference>
<proteinExistence type="predicted"/>
<feature type="compositionally biased region" description="Polar residues" evidence="1">
    <location>
        <begin position="76"/>
        <end position="87"/>
    </location>
</feature>
<evidence type="ECO:0000256" key="2">
    <source>
        <dbReference type="SAM" id="SignalP"/>
    </source>
</evidence>
<gene>
    <name evidence="3" type="ORF">UBAL3_94240146</name>
</gene>
<protein>
    <submittedName>
        <fullName evidence="3">NHL repeat containing protein</fullName>
    </submittedName>
</protein>
<organism evidence="3 4">
    <name type="scientific">Leptospirillum ferrodiazotrophum</name>
    <dbReference type="NCBI Taxonomy" id="412449"/>
    <lineage>
        <taxon>Bacteria</taxon>
        <taxon>Pseudomonadati</taxon>
        <taxon>Nitrospirota</taxon>
        <taxon>Nitrospiria</taxon>
        <taxon>Nitrospirales</taxon>
        <taxon>Nitrospiraceae</taxon>
        <taxon>Leptospirillum</taxon>
    </lineage>
</organism>
<keyword evidence="2" id="KW-0732">Signal</keyword>
<reference evidence="3 4" key="1">
    <citation type="journal article" date="2009" name="Appl. Environ. Microbiol.">
        <title>Community genomic and proteomic analyses of chemoautotrophic iron-oxidizing "Leptospirillum rubarum" (Group II) and "Leptospirillum ferrodiazotrophum" (Group III) bacteria in acid mine drainage biofilms.</title>
        <authorList>
            <person name="Goltsman D.S."/>
            <person name="Denef V.J."/>
            <person name="Singer S.W."/>
            <person name="VerBerkmoes N.C."/>
            <person name="Lefsrud M."/>
            <person name="Mueller R.S."/>
            <person name="Dick G.J."/>
            <person name="Sun C.L."/>
            <person name="Wheeler K.E."/>
            <person name="Zemla A."/>
            <person name="Baker B.J."/>
            <person name="Hauser L."/>
            <person name="Land M."/>
            <person name="Shah M.B."/>
            <person name="Thelen M.P."/>
            <person name="Hettich R.L."/>
            <person name="Banfield J.F."/>
        </authorList>
    </citation>
    <scope>NUCLEOTIDE SEQUENCE [LARGE SCALE GENOMIC DNA]</scope>
</reference>
<dbReference type="EMBL" id="GG693878">
    <property type="protein sequence ID" value="EES52352.1"/>
    <property type="molecule type" value="Genomic_DNA"/>
</dbReference>
<feature type="chain" id="PRO_5002965563" evidence="2">
    <location>
        <begin position="30"/>
        <end position="118"/>
    </location>
</feature>
<feature type="compositionally biased region" description="Pro residues" evidence="1">
    <location>
        <begin position="106"/>
        <end position="118"/>
    </location>
</feature>
<evidence type="ECO:0000256" key="1">
    <source>
        <dbReference type="SAM" id="MobiDB-lite"/>
    </source>
</evidence>
<accession>C6HYR7</accession>
<evidence type="ECO:0000313" key="3">
    <source>
        <dbReference type="EMBL" id="EES52352.1"/>
    </source>
</evidence>
<sequence length="118" mass="11977">MKLDRMLLISGAAASVLLLGGCASNNRNAVVFQGGTYKLSGPSGIAIDGAGNVWVTNTKNDTVTELKGVAVPVGGWQNSSASGQETAPSPGRKEGKEKVYSLSPQSPKPSPPTPNAAP</sequence>
<dbReference type="Gene3D" id="2.40.10.500">
    <property type="match status" value="1"/>
</dbReference>
<name>C6HYR7_9BACT</name>
<evidence type="ECO:0000313" key="4">
    <source>
        <dbReference type="Proteomes" id="UP000009374"/>
    </source>
</evidence>
<dbReference type="AlphaFoldDB" id="C6HYR7"/>
<keyword evidence="4" id="KW-1185">Reference proteome</keyword>
<feature type="region of interest" description="Disordered" evidence="1">
    <location>
        <begin position="72"/>
        <end position="118"/>
    </location>
</feature>
<dbReference type="SUPFAM" id="SSF50956">
    <property type="entry name" value="Thermostable phytase (3-phytase)"/>
    <property type="match status" value="1"/>
</dbReference>
<dbReference type="PROSITE" id="PS51257">
    <property type="entry name" value="PROKAR_LIPOPROTEIN"/>
    <property type="match status" value="1"/>
</dbReference>